<dbReference type="GO" id="GO:0016491">
    <property type="term" value="F:oxidoreductase activity"/>
    <property type="evidence" value="ECO:0007669"/>
    <property type="project" value="UniProtKB-KW"/>
</dbReference>
<dbReference type="Pfam" id="PF03446">
    <property type="entry name" value="NAD_binding_2"/>
    <property type="match status" value="1"/>
</dbReference>
<keyword evidence="2" id="KW-0520">NAD</keyword>
<dbReference type="PIRSF" id="PIRSF000103">
    <property type="entry name" value="HIBADH"/>
    <property type="match status" value="1"/>
</dbReference>
<dbReference type="RefSeq" id="WP_319833775.1">
    <property type="nucleotide sequence ID" value="NZ_CP138858.1"/>
</dbReference>
<dbReference type="InterPro" id="IPR013328">
    <property type="entry name" value="6PGD_dom2"/>
</dbReference>
<name>A0ABZ0RNC7_9BACT</name>
<reference evidence="5 6" key="1">
    <citation type="submission" date="2023-11" db="EMBL/GenBank/DDBJ databases">
        <title>Coraliomargarita sp. nov., isolated from marine algae.</title>
        <authorList>
            <person name="Lee J.K."/>
            <person name="Baek J.H."/>
            <person name="Kim J.M."/>
            <person name="Choi D.G."/>
            <person name="Jeon C.O."/>
        </authorList>
    </citation>
    <scope>NUCLEOTIDE SEQUENCE [LARGE SCALE GENOMIC DNA]</scope>
    <source>
        <strain evidence="5 6">J2-16</strain>
    </source>
</reference>
<evidence type="ECO:0000313" key="5">
    <source>
        <dbReference type="EMBL" id="WPJ96918.1"/>
    </source>
</evidence>
<dbReference type="SUPFAM" id="SSF51735">
    <property type="entry name" value="NAD(P)-binding Rossmann-fold domains"/>
    <property type="match status" value="1"/>
</dbReference>
<dbReference type="InterPro" id="IPR036291">
    <property type="entry name" value="NAD(P)-bd_dom_sf"/>
</dbReference>
<dbReference type="PANTHER" id="PTHR43580">
    <property type="entry name" value="OXIDOREDUCTASE GLYR1-RELATED"/>
    <property type="match status" value="1"/>
</dbReference>
<dbReference type="SUPFAM" id="SSF48179">
    <property type="entry name" value="6-phosphogluconate dehydrogenase C-terminal domain-like"/>
    <property type="match status" value="1"/>
</dbReference>
<evidence type="ECO:0000259" key="4">
    <source>
        <dbReference type="Pfam" id="PF14833"/>
    </source>
</evidence>
<dbReference type="Pfam" id="PF14833">
    <property type="entry name" value="NAD_binding_11"/>
    <property type="match status" value="1"/>
</dbReference>
<dbReference type="InterPro" id="IPR008927">
    <property type="entry name" value="6-PGluconate_DH-like_C_sf"/>
</dbReference>
<evidence type="ECO:0000259" key="3">
    <source>
        <dbReference type="Pfam" id="PF03446"/>
    </source>
</evidence>
<dbReference type="InterPro" id="IPR015815">
    <property type="entry name" value="HIBADH-related"/>
</dbReference>
<accession>A0ABZ0RNC7</accession>
<keyword evidence="6" id="KW-1185">Reference proteome</keyword>
<sequence>MKETKVAVIGLGIIGSTWAKHYASDQVLTASWNRSPKPELSLKQTDLAGCAAAAKYLQICLYDADSVRGVLQELLPHLNAEHVVLQSSTIDGESASEFAQMVQATGARYLEAPFTGSKPAAEQRKTVFFLGGDAALVAEVEPLLSKLSSQRFHIGTPAQATAIKLAMNLQIASISQALCEAITLTRSADVSDDCFFEVLRANVSWSGLAELKEPKLRQADYSPQFSIKNLFKDMRLAQKTAKRKLPQLERTLQTLAAAEASGLGEEDFISMIRLLED</sequence>
<dbReference type="PANTHER" id="PTHR43580:SF2">
    <property type="entry name" value="CYTOKINE-LIKE NUCLEAR FACTOR N-PAC"/>
    <property type="match status" value="1"/>
</dbReference>
<feature type="domain" description="3-hydroxyisobutyrate dehydrogenase-like NAD-binding" evidence="4">
    <location>
        <begin position="159"/>
        <end position="275"/>
    </location>
</feature>
<dbReference type="EMBL" id="CP138858">
    <property type="protein sequence ID" value="WPJ96918.1"/>
    <property type="molecule type" value="Genomic_DNA"/>
</dbReference>
<evidence type="ECO:0000256" key="2">
    <source>
        <dbReference type="ARBA" id="ARBA00023027"/>
    </source>
</evidence>
<dbReference type="InterPro" id="IPR006115">
    <property type="entry name" value="6PGDH_NADP-bd"/>
</dbReference>
<organism evidence="5 6">
    <name type="scientific">Coraliomargarita algicola</name>
    <dbReference type="NCBI Taxonomy" id="3092156"/>
    <lineage>
        <taxon>Bacteria</taxon>
        <taxon>Pseudomonadati</taxon>
        <taxon>Verrucomicrobiota</taxon>
        <taxon>Opitutia</taxon>
        <taxon>Puniceicoccales</taxon>
        <taxon>Coraliomargaritaceae</taxon>
        <taxon>Coraliomargarita</taxon>
    </lineage>
</organism>
<dbReference type="Gene3D" id="1.10.1040.10">
    <property type="entry name" value="N-(1-d-carboxylethyl)-l-norvaline Dehydrogenase, domain 2"/>
    <property type="match status" value="1"/>
</dbReference>
<keyword evidence="1 5" id="KW-0560">Oxidoreductase</keyword>
<dbReference type="EC" id="1.1.-.-" evidence="5"/>
<dbReference type="InterPro" id="IPR029154">
    <property type="entry name" value="HIBADH-like_NADP-bd"/>
</dbReference>
<dbReference type="Gene3D" id="3.40.50.720">
    <property type="entry name" value="NAD(P)-binding Rossmann-like Domain"/>
    <property type="match status" value="1"/>
</dbReference>
<proteinExistence type="predicted"/>
<dbReference type="Proteomes" id="UP001324993">
    <property type="component" value="Chromosome"/>
</dbReference>
<evidence type="ECO:0000256" key="1">
    <source>
        <dbReference type="ARBA" id="ARBA00023002"/>
    </source>
</evidence>
<evidence type="ECO:0000313" key="6">
    <source>
        <dbReference type="Proteomes" id="UP001324993"/>
    </source>
</evidence>
<feature type="domain" description="6-phosphogluconate dehydrogenase NADP-binding" evidence="3">
    <location>
        <begin position="5"/>
        <end position="155"/>
    </location>
</feature>
<gene>
    <name evidence="5" type="ORF">SH580_04255</name>
</gene>
<dbReference type="InterPro" id="IPR051265">
    <property type="entry name" value="HIBADH-related_NP60_sf"/>
</dbReference>
<protein>
    <submittedName>
        <fullName evidence="5">NAD(P)-dependent oxidoreductase</fullName>
        <ecNumber evidence="5">1.1.-.-</ecNumber>
    </submittedName>
</protein>